<reference evidence="3" key="1">
    <citation type="submission" date="2025-08" db="UniProtKB">
        <authorList>
            <consortium name="RefSeq"/>
        </authorList>
    </citation>
    <scope>IDENTIFICATION</scope>
    <source>
        <tissue evidence="3">Whole larvae</tissue>
    </source>
</reference>
<keyword evidence="2" id="KW-1185">Reference proteome</keyword>
<evidence type="ECO:0000313" key="3">
    <source>
        <dbReference type="RefSeq" id="XP_026759951.1"/>
    </source>
</evidence>
<organism evidence="2 3">
    <name type="scientific">Galleria mellonella</name>
    <name type="common">Greater wax moth</name>
    <dbReference type="NCBI Taxonomy" id="7137"/>
    <lineage>
        <taxon>Eukaryota</taxon>
        <taxon>Metazoa</taxon>
        <taxon>Ecdysozoa</taxon>
        <taxon>Arthropoda</taxon>
        <taxon>Hexapoda</taxon>
        <taxon>Insecta</taxon>
        <taxon>Pterygota</taxon>
        <taxon>Neoptera</taxon>
        <taxon>Endopterygota</taxon>
        <taxon>Lepidoptera</taxon>
        <taxon>Glossata</taxon>
        <taxon>Ditrysia</taxon>
        <taxon>Pyraloidea</taxon>
        <taxon>Pyralidae</taxon>
        <taxon>Galleriinae</taxon>
        <taxon>Galleria</taxon>
    </lineage>
</organism>
<feature type="chain" id="PRO_5026786924" evidence="1">
    <location>
        <begin position="22"/>
        <end position="98"/>
    </location>
</feature>
<dbReference type="InParanoid" id="A0A6J1WVD4"/>
<evidence type="ECO:0000256" key="1">
    <source>
        <dbReference type="SAM" id="SignalP"/>
    </source>
</evidence>
<keyword evidence="1" id="KW-0732">Signal</keyword>
<feature type="signal peptide" evidence="1">
    <location>
        <begin position="1"/>
        <end position="21"/>
    </location>
</feature>
<protein>
    <submittedName>
        <fullName evidence="3">Uncharacterized protein LOC113519093</fullName>
    </submittedName>
</protein>
<name>A0A6J1WVD4_GALME</name>
<gene>
    <name evidence="3" type="primary">LOC113519093</name>
</gene>
<dbReference type="GeneID" id="113519093"/>
<evidence type="ECO:0000313" key="2">
    <source>
        <dbReference type="Proteomes" id="UP001652740"/>
    </source>
</evidence>
<dbReference type="KEGG" id="gmw:113519093"/>
<proteinExistence type="predicted"/>
<dbReference type="OrthoDB" id="6878635at2759"/>
<accession>A0A6J1WVD4</accession>
<dbReference type="Proteomes" id="UP001652740">
    <property type="component" value="Unplaced"/>
</dbReference>
<dbReference type="RefSeq" id="XP_026759951.1">
    <property type="nucleotide sequence ID" value="XM_026904150.3"/>
</dbReference>
<sequence length="98" mass="10907">MMIYKVVSLLCLLLFISNTAAFVKRDVSTPQPNVLQSMQKNVEEFKKCVDLALANSVNQISTEQLQPILNVIGDQVNRFSKAFQDLTATNTPTTTNTN</sequence>
<dbReference type="AlphaFoldDB" id="A0A6J1WVD4"/>